<dbReference type="EMBL" id="JQIF01000078">
    <property type="protein sequence ID" value="KGJ52226.1"/>
    <property type="molecule type" value="Genomic_DNA"/>
</dbReference>
<reference evidence="5 7" key="3">
    <citation type="submission" date="2020-02" db="EMBL/GenBank/DDBJ databases">
        <authorList>
            <person name="Kociolek L.K."/>
            <person name="Ozer E.A."/>
        </authorList>
    </citation>
    <scope>NUCLEOTIDE SEQUENCE [LARGE SCALE GENOMIC DNA]</scope>
    <source>
        <strain evidence="5 7">ATCC 14501</strain>
    </source>
</reference>
<dbReference type="PROSITE" id="PS50943">
    <property type="entry name" value="HTH_CROC1"/>
    <property type="match status" value="1"/>
</dbReference>
<evidence type="ECO:0000313" key="5">
    <source>
        <dbReference type="EMBL" id="QJA02006.1"/>
    </source>
</evidence>
<dbReference type="EMBL" id="JAKTMA010000013">
    <property type="protein sequence ID" value="MCR0232888.1"/>
    <property type="molecule type" value="Genomic_DNA"/>
</dbReference>
<proteinExistence type="predicted"/>
<evidence type="ECO:0000313" key="4">
    <source>
        <dbReference type="EMBL" id="MZH56264.1"/>
    </source>
</evidence>
<dbReference type="Proteomes" id="UP000604383">
    <property type="component" value="Unassembled WGS sequence"/>
</dbReference>
<dbReference type="EMBL" id="CP048838">
    <property type="protein sequence ID" value="QJA02006.1"/>
    <property type="molecule type" value="Genomic_DNA"/>
</dbReference>
<evidence type="ECO:0000259" key="1">
    <source>
        <dbReference type="PROSITE" id="PS50943"/>
    </source>
</evidence>
<accession>A0A099I3Q8</accession>
<reference evidence="3" key="4">
    <citation type="journal article" date="2022" name="Clin. Infect. Dis.">
        <title>Association between Clostridium innocuum and antibiotic-associated diarrhea in adults and children: A cross-sectional study and comparative genomics analysis.</title>
        <authorList>
            <person name="Cherny K.E."/>
            <person name="Muscat E.B."/>
            <person name="Balaji A."/>
            <person name="Mukherjee J."/>
            <person name="Ozer E.A."/>
            <person name="Angarone M.P."/>
            <person name="Hauser A.R."/>
            <person name="Sichel J.S."/>
            <person name="Amponsah E."/>
            <person name="Kociolek L.K."/>
        </authorList>
    </citation>
    <scope>NUCLEOTIDE SEQUENCE</scope>
    <source>
        <strain evidence="3">NU1-AC-029v</strain>
    </source>
</reference>
<dbReference type="InterPro" id="IPR001387">
    <property type="entry name" value="Cro/C1-type_HTH"/>
</dbReference>
<evidence type="ECO:0000313" key="6">
    <source>
        <dbReference type="Proteomes" id="UP000030008"/>
    </source>
</evidence>
<dbReference type="AlphaFoldDB" id="A0A099I3Q8"/>
<protein>
    <submittedName>
        <fullName evidence="3">Helix-turn-helix domain-containing protein</fullName>
    </submittedName>
    <submittedName>
        <fullName evidence="5">Helix-turn-helix transcriptional regulator</fullName>
    </submittedName>
    <submittedName>
        <fullName evidence="2">XRE family transcriptional regulator</fullName>
    </submittedName>
</protein>
<evidence type="ECO:0000313" key="2">
    <source>
        <dbReference type="EMBL" id="KGJ52226.1"/>
    </source>
</evidence>
<dbReference type="Proteomes" id="UP001203972">
    <property type="component" value="Unassembled WGS sequence"/>
</dbReference>
<dbReference type="CDD" id="cd00093">
    <property type="entry name" value="HTH_XRE"/>
    <property type="match status" value="1"/>
</dbReference>
<name>A0A099I3Q8_CLOIN</name>
<dbReference type="EMBL" id="WWTN01000017">
    <property type="protein sequence ID" value="MZH56264.1"/>
    <property type="molecule type" value="Genomic_DNA"/>
</dbReference>
<dbReference type="SMART" id="SM00530">
    <property type="entry name" value="HTH_XRE"/>
    <property type="match status" value="1"/>
</dbReference>
<dbReference type="Pfam" id="PF01381">
    <property type="entry name" value="HTH_3"/>
    <property type="match status" value="1"/>
</dbReference>
<dbReference type="GeneID" id="61925068"/>
<organism evidence="2 6">
    <name type="scientific">Clostridium innocuum</name>
    <dbReference type="NCBI Taxonomy" id="1522"/>
    <lineage>
        <taxon>Bacteria</taxon>
        <taxon>Bacillati</taxon>
        <taxon>Bacillota</taxon>
        <taxon>Clostridia</taxon>
        <taxon>Eubacteriales</taxon>
        <taxon>Clostridiaceae</taxon>
        <taxon>Clostridium</taxon>
    </lineage>
</organism>
<dbReference type="Proteomes" id="UP000503330">
    <property type="component" value="Chromosome"/>
</dbReference>
<feature type="domain" description="HTH cro/C1-type" evidence="1">
    <location>
        <begin position="15"/>
        <end position="69"/>
    </location>
</feature>
<gene>
    <name evidence="2" type="ORF">CIAN88_16395</name>
    <name evidence="5" type="ORF">G4D54_05985</name>
    <name evidence="4" type="ORF">GT664_10985</name>
    <name evidence="3" type="ORF">MKC95_08915</name>
</gene>
<reference evidence="2 6" key="1">
    <citation type="submission" date="2014-08" db="EMBL/GenBank/DDBJ databases">
        <title>Clostridium innocuum, an unnegligible vancomycin-resistant pathogen causing extra-intestinal infections.</title>
        <authorList>
            <person name="Feng Y."/>
            <person name="Chiu C.-H."/>
        </authorList>
    </citation>
    <scope>NUCLEOTIDE SEQUENCE [LARGE SCALE GENOMIC DNA]</scope>
    <source>
        <strain evidence="2 6">AN88</strain>
    </source>
</reference>
<dbReference type="Gene3D" id="1.10.260.40">
    <property type="entry name" value="lambda repressor-like DNA-binding domains"/>
    <property type="match status" value="1"/>
</dbReference>
<evidence type="ECO:0000313" key="3">
    <source>
        <dbReference type="EMBL" id="MCR0232888.1"/>
    </source>
</evidence>
<dbReference type="RefSeq" id="WP_002608147.1">
    <property type="nucleotide sequence ID" value="NZ_AP025565.1"/>
</dbReference>
<reference evidence="4" key="2">
    <citation type="journal article" date="2019" name="Nat. Med.">
        <title>A library of human gut bacterial isolates paired with longitudinal multiomics data enables mechanistic microbiome research.</title>
        <authorList>
            <person name="Poyet M."/>
            <person name="Groussin M."/>
            <person name="Gibbons S.M."/>
            <person name="Avila-Pacheco J."/>
            <person name="Jiang X."/>
            <person name="Kearney S.M."/>
            <person name="Perrotta A.R."/>
            <person name="Berdy B."/>
            <person name="Zhao S."/>
            <person name="Lieberman T.D."/>
            <person name="Swanson P.K."/>
            <person name="Smith M."/>
            <person name="Roesemann S."/>
            <person name="Alexander J.E."/>
            <person name="Rich S.A."/>
            <person name="Livny J."/>
            <person name="Vlamakis H."/>
            <person name="Clish C."/>
            <person name="Bullock K."/>
            <person name="Deik A."/>
            <person name="Scott J."/>
            <person name="Pierce K.A."/>
            <person name="Xavier R.J."/>
            <person name="Alm E.J."/>
        </authorList>
    </citation>
    <scope>NUCLEOTIDE SEQUENCE</scope>
    <source>
        <strain evidence="4">BIOML-A12</strain>
    </source>
</reference>
<evidence type="ECO:0000313" key="7">
    <source>
        <dbReference type="Proteomes" id="UP000503330"/>
    </source>
</evidence>
<sequence>MKKVTEINLRVGDAIRKGLQRKGMTQKELAALVGSTQRSISSYINGNAQPPLDILSLICRILEINMNQILQIPDFNFPGRMLHDPMELEFMKIFDQVPEERRMTFTKLMKSILSFHLE</sequence>
<dbReference type="SUPFAM" id="SSF47413">
    <property type="entry name" value="lambda repressor-like DNA-binding domains"/>
    <property type="match status" value="1"/>
</dbReference>
<dbReference type="Proteomes" id="UP000030008">
    <property type="component" value="Unassembled WGS sequence"/>
</dbReference>
<dbReference type="InterPro" id="IPR010982">
    <property type="entry name" value="Lambda_DNA-bd_dom_sf"/>
</dbReference>
<dbReference type="GO" id="GO:0003677">
    <property type="term" value="F:DNA binding"/>
    <property type="evidence" value="ECO:0007669"/>
    <property type="project" value="InterPro"/>
</dbReference>